<dbReference type="GO" id="GO:0016787">
    <property type="term" value="F:hydrolase activity"/>
    <property type="evidence" value="ECO:0007669"/>
    <property type="project" value="UniProtKB-KW"/>
</dbReference>
<dbReference type="SUPFAM" id="SSF53474">
    <property type="entry name" value="alpha/beta-Hydrolases"/>
    <property type="match status" value="1"/>
</dbReference>
<dbReference type="InterPro" id="IPR049492">
    <property type="entry name" value="BD-FAE-like_dom"/>
</dbReference>
<keyword evidence="3" id="KW-1185">Reference proteome</keyword>
<dbReference type="Gene3D" id="3.40.50.1820">
    <property type="entry name" value="alpha/beta hydrolase"/>
    <property type="match status" value="1"/>
</dbReference>
<evidence type="ECO:0000313" key="2">
    <source>
        <dbReference type="EMBL" id="MEU0156667.1"/>
    </source>
</evidence>
<evidence type="ECO:0000259" key="1">
    <source>
        <dbReference type="Pfam" id="PF20434"/>
    </source>
</evidence>
<protein>
    <submittedName>
        <fullName evidence="2">Alpha/beta hydrolase</fullName>
    </submittedName>
</protein>
<dbReference type="InterPro" id="IPR029058">
    <property type="entry name" value="AB_hydrolase_fold"/>
</dbReference>
<dbReference type="Proteomes" id="UP001550348">
    <property type="component" value="Unassembled WGS sequence"/>
</dbReference>
<reference evidence="2 3" key="1">
    <citation type="submission" date="2024-06" db="EMBL/GenBank/DDBJ databases">
        <title>The Natural Products Discovery Center: Release of the First 8490 Sequenced Strains for Exploring Actinobacteria Biosynthetic Diversity.</title>
        <authorList>
            <person name="Kalkreuter E."/>
            <person name="Kautsar S.A."/>
            <person name="Yang D."/>
            <person name="Bader C.D."/>
            <person name="Teijaro C.N."/>
            <person name="Fluegel L."/>
            <person name="Davis C.M."/>
            <person name="Simpson J.R."/>
            <person name="Lauterbach L."/>
            <person name="Steele A.D."/>
            <person name="Gui C."/>
            <person name="Meng S."/>
            <person name="Li G."/>
            <person name="Viehrig K."/>
            <person name="Ye F."/>
            <person name="Su P."/>
            <person name="Kiefer A.F."/>
            <person name="Nichols A."/>
            <person name="Cepeda A.J."/>
            <person name="Yan W."/>
            <person name="Fan B."/>
            <person name="Jiang Y."/>
            <person name="Adhikari A."/>
            <person name="Zheng C.-J."/>
            <person name="Schuster L."/>
            <person name="Cowan T.M."/>
            <person name="Smanski M.J."/>
            <person name="Chevrette M.G."/>
            <person name="De Carvalho L.P.S."/>
            <person name="Shen B."/>
        </authorList>
    </citation>
    <scope>NUCLEOTIDE SEQUENCE [LARGE SCALE GENOMIC DNA]</scope>
    <source>
        <strain evidence="2 3">NPDC006286</strain>
    </source>
</reference>
<evidence type="ECO:0000313" key="3">
    <source>
        <dbReference type="Proteomes" id="UP001550348"/>
    </source>
</evidence>
<keyword evidence="2" id="KW-0378">Hydrolase</keyword>
<name>A0ABV2VV55_9ACTN</name>
<feature type="domain" description="BD-FAE-like" evidence="1">
    <location>
        <begin position="148"/>
        <end position="215"/>
    </location>
</feature>
<accession>A0ABV2VV55</accession>
<dbReference type="RefSeq" id="WP_355668164.1">
    <property type="nucleotide sequence ID" value="NZ_JBEXRX010000214.1"/>
</dbReference>
<comment type="caution">
    <text evidence="2">The sequence shown here is derived from an EMBL/GenBank/DDBJ whole genome shotgun (WGS) entry which is preliminary data.</text>
</comment>
<proteinExistence type="predicted"/>
<gene>
    <name evidence="2" type="ORF">ABZ071_33290</name>
</gene>
<organism evidence="2 3">
    <name type="scientific">Micromonospora fulviviridis</name>
    <dbReference type="NCBI Taxonomy" id="47860"/>
    <lineage>
        <taxon>Bacteria</taxon>
        <taxon>Bacillati</taxon>
        <taxon>Actinomycetota</taxon>
        <taxon>Actinomycetes</taxon>
        <taxon>Micromonosporales</taxon>
        <taxon>Micromonosporaceae</taxon>
        <taxon>Micromonospora</taxon>
    </lineage>
</organism>
<dbReference type="Pfam" id="PF20434">
    <property type="entry name" value="BD-FAE"/>
    <property type="match status" value="1"/>
</dbReference>
<sequence length="398" mass="41673">MTDVRRVLVVTGPGLVADPGLIDQVTEAETAAFGVASRVLATDDEVALRDALDAAGRDEQCALVVLPGPDPAARALLTRPGPHAVRTVWYDLTDTGAVPVTEGSVHCAGRGMWGVSWAIRHAVHRLRHPARRIGYGPDADQWAELRMPTGHAGTSVPVAVLLHGGFWRSNWGADLMDAIAIDLTARGYASWNVEYRRPDRHGWAATTMDVAAALAALPAVVGSEPVAVATGAEPVAAGSSARGAEPAADGCRLDLDRVTVLGHSAGGQLALRLAADGGRLALAVSLAGVLDLVEGERRGIGTAAVPNALGGSREQLPEVYAAADPLSRLPLRVPQVVVQGAGDDLDLVDVNRRYAVAARTAGDEICYLEQPGGHFAVIDPNAEIWHATVAELDRRLRS</sequence>
<dbReference type="EMBL" id="JBEXRX010000214">
    <property type="protein sequence ID" value="MEU0156667.1"/>
    <property type="molecule type" value="Genomic_DNA"/>
</dbReference>